<evidence type="ECO:0000313" key="2">
    <source>
        <dbReference type="Proteomes" id="UP000018144"/>
    </source>
</evidence>
<evidence type="ECO:0000313" key="1">
    <source>
        <dbReference type="EMBL" id="CCX29544.1"/>
    </source>
</evidence>
<gene>
    <name evidence="1" type="ORF">PCON_05615</name>
</gene>
<accession>U4LBQ4</accession>
<reference evidence="1 2" key="1">
    <citation type="journal article" date="2013" name="PLoS Genet.">
        <title>The genome and development-dependent transcriptomes of Pyronema confluens: a window into fungal evolution.</title>
        <authorList>
            <person name="Traeger S."/>
            <person name="Altegoer F."/>
            <person name="Freitag M."/>
            <person name="Gabaldon T."/>
            <person name="Kempken F."/>
            <person name="Kumar A."/>
            <person name="Marcet-Houben M."/>
            <person name="Poggeler S."/>
            <person name="Stajich J.E."/>
            <person name="Nowrousian M."/>
        </authorList>
    </citation>
    <scope>NUCLEOTIDE SEQUENCE [LARGE SCALE GENOMIC DNA]</scope>
    <source>
        <strain evidence="2">CBS 100304</strain>
        <tissue evidence="1">Vegetative mycelium</tissue>
    </source>
</reference>
<dbReference type="EMBL" id="HF935279">
    <property type="protein sequence ID" value="CCX29544.1"/>
    <property type="molecule type" value="Genomic_DNA"/>
</dbReference>
<dbReference type="AlphaFoldDB" id="U4LBQ4"/>
<proteinExistence type="predicted"/>
<protein>
    <submittedName>
        <fullName evidence="1">Uncharacterized protein</fullName>
    </submittedName>
</protein>
<sequence>MRKLPDGSTVLNRLPTSTHLPIVDGKINLDFVSRKAWKGWCRTKFGRLLRLLLLLSLDPLLPRLLRLVATGPTTRESIMLERLKPMIRGGMMILADVDWMRVFKPCGLERCEREQVQRGGIGIIMCFHSSRILDIHVVSL</sequence>
<name>U4LBQ4_PYROM</name>
<dbReference type="OrthoDB" id="2163491at2759"/>
<keyword evidence="2" id="KW-1185">Reference proteome</keyword>
<organism evidence="1 2">
    <name type="scientific">Pyronema omphalodes (strain CBS 100304)</name>
    <name type="common">Pyronema confluens</name>
    <dbReference type="NCBI Taxonomy" id="1076935"/>
    <lineage>
        <taxon>Eukaryota</taxon>
        <taxon>Fungi</taxon>
        <taxon>Dikarya</taxon>
        <taxon>Ascomycota</taxon>
        <taxon>Pezizomycotina</taxon>
        <taxon>Pezizomycetes</taxon>
        <taxon>Pezizales</taxon>
        <taxon>Pyronemataceae</taxon>
        <taxon>Pyronema</taxon>
    </lineage>
</organism>
<dbReference type="Proteomes" id="UP000018144">
    <property type="component" value="Unassembled WGS sequence"/>
</dbReference>